<dbReference type="SUPFAM" id="SSF51395">
    <property type="entry name" value="FMN-linked oxidoreductases"/>
    <property type="match status" value="1"/>
</dbReference>
<name>A0A1C2D8A7_9PSED</name>
<organism evidence="2 3">
    <name type="scientific">Pseudomonas graminis</name>
    <dbReference type="NCBI Taxonomy" id="158627"/>
    <lineage>
        <taxon>Bacteria</taxon>
        <taxon>Pseudomonadati</taxon>
        <taxon>Pseudomonadota</taxon>
        <taxon>Gammaproteobacteria</taxon>
        <taxon>Pseudomonadales</taxon>
        <taxon>Pseudomonadaceae</taxon>
        <taxon>Pseudomonas</taxon>
    </lineage>
</organism>
<gene>
    <name evidence="2" type="ORF">BBI10_22495</name>
</gene>
<protein>
    <submittedName>
        <fullName evidence="2">12-oxophytodienoate reductase</fullName>
    </submittedName>
</protein>
<dbReference type="OrthoDB" id="8523426at2"/>
<dbReference type="AlphaFoldDB" id="A0A1C2D8A7"/>
<dbReference type="FunFam" id="3.20.20.70:FF:000262">
    <property type="entry name" value="NADH:flavin oxidoreductase"/>
    <property type="match status" value="1"/>
</dbReference>
<dbReference type="PANTHER" id="PTHR22893">
    <property type="entry name" value="NADH OXIDOREDUCTASE-RELATED"/>
    <property type="match status" value="1"/>
</dbReference>
<dbReference type="Gene3D" id="3.20.20.70">
    <property type="entry name" value="Aldolase class I"/>
    <property type="match status" value="1"/>
</dbReference>
<dbReference type="PANTHER" id="PTHR22893:SF55">
    <property type="entry name" value="OXIDOREDUCTASE-RELATED"/>
    <property type="match status" value="1"/>
</dbReference>
<dbReference type="GO" id="GO:0005829">
    <property type="term" value="C:cytosol"/>
    <property type="evidence" value="ECO:0007669"/>
    <property type="project" value="TreeGrafter"/>
</dbReference>
<dbReference type="STRING" id="158627.BW687_10905"/>
<dbReference type="GO" id="GO:0010181">
    <property type="term" value="F:FMN binding"/>
    <property type="evidence" value="ECO:0007669"/>
    <property type="project" value="InterPro"/>
</dbReference>
<dbReference type="Pfam" id="PF00724">
    <property type="entry name" value="Oxidored_FMN"/>
    <property type="match status" value="1"/>
</dbReference>
<dbReference type="RefSeq" id="WP_065991846.1">
    <property type="nucleotide sequence ID" value="NZ_MDEN01000069.1"/>
</dbReference>
<dbReference type="EMBL" id="MDEN01000069">
    <property type="protein sequence ID" value="OCX10989.1"/>
    <property type="molecule type" value="Genomic_DNA"/>
</dbReference>
<proteinExistence type="predicted"/>
<evidence type="ECO:0000313" key="2">
    <source>
        <dbReference type="EMBL" id="OCX10989.1"/>
    </source>
</evidence>
<dbReference type="GO" id="GO:0016491">
    <property type="term" value="F:oxidoreductase activity"/>
    <property type="evidence" value="ECO:0007669"/>
    <property type="project" value="InterPro"/>
</dbReference>
<dbReference type="CDD" id="cd04747">
    <property type="entry name" value="OYE_like_5_FMN"/>
    <property type="match status" value="1"/>
</dbReference>
<evidence type="ECO:0000313" key="3">
    <source>
        <dbReference type="Proteomes" id="UP000095143"/>
    </source>
</evidence>
<dbReference type="Proteomes" id="UP000095143">
    <property type="component" value="Unassembled WGS sequence"/>
</dbReference>
<reference evidence="2 3" key="1">
    <citation type="submission" date="2016-08" db="EMBL/GenBank/DDBJ databases">
        <title>Whole genome sequence of Pseudomonas graminis strain UASWS1507, a potential biological control agent for agriculture.</title>
        <authorList>
            <person name="Crovadore J."/>
            <person name="Calmin G."/>
            <person name="Chablais R."/>
            <person name="Cochard B."/>
            <person name="Lefort F."/>
        </authorList>
    </citation>
    <scope>NUCLEOTIDE SEQUENCE [LARGE SCALE GENOMIC DNA]</scope>
    <source>
        <strain evidence="2 3">UASWS1507</strain>
    </source>
</reference>
<dbReference type="InterPro" id="IPR045247">
    <property type="entry name" value="Oye-like"/>
</dbReference>
<dbReference type="InterPro" id="IPR001155">
    <property type="entry name" value="OxRdtase_FMN_N"/>
</dbReference>
<dbReference type="InterPro" id="IPR013785">
    <property type="entry name" value="Aldolase_TIM"/>
</dbReference>
<sequence length="367" mass="40434">MPAQALFKPFHMGSLELPTRIVMAPMTRSFSPGGVPNSNVIEYYRRRASAGVGLIITEGTTVGHKASNGYPNVPQFFGDAALEGWRKVVEAVHAEGGKIVPQLWHVGAVRRLGTEPDGTVPAYGPTEKLKDGNVVVHGMSKQDIDEVIAAFAQAAKDAKAIGMDGVEIHGAHGYLVDQFFWEGTNQRTDEYGGDLAHRSRFAIELIQAVRAAVGPDYPIIFRYSQWKQQDYSARLVQTVEELDAFLKPLSDAGVDIFHCSTRRFWEPEFEGSDLNLAGWTRKLTGKPTITVGSVGLDGEFLQFMVNTDKVAQPASLENLLKRLGDEEFDLVAVGRALLVDPDWAMKVKEGREHDILPFSREALGRLE</sequence>
<accession>A0A1C2D8A7</accession>
<evidence type="ECO:0000259" key="1">
    <source>
        <dbReference type="Pfam" id="PF00724"/>
    </source>
</evidence>
<feature type="domain" description="NADH:flavin oxidoreductase/NADH oxidase N-terminal" evidence="1">
    <location>
        <begin position="6"/>
        <end position="353"/>
    </location>
</feature>
<comment type="caution">
    <text evidence="2">The sequence shown here is derived from an EMBL/GenBank/DDBJ whole genome shotgun (WGS) entry which is preliminary data.</text>
</comment>